<name>A0A1I7RIH4_BURXY</name>
<proteinExistence type="inferred from homology"/>
<dbReference type="GO" id="GO:0005739">
    <property type="term" value="C:mitochondrion"/>
    <property type="evidence" value="ECO:0007669"/>
    <property type="project" value="UniProtKB-SubCell"/>
</dbReference>
<evidence type="ECO:0000313" key="8">
    <source>
        <dbReference type="Proteomes" id="UP000659654"/>
    </source>
</evidence>
<comment type="similarity">
    <text evidence="3">Belongs to the alpha-ketoglutarate dehydrogenase component 4 family.</text>
</comment>
<keyword evidence="8" id="KW-1185">Reference proteome</keyword>
<dbReference type="OrthoDB" id="10521124at2759"/>
<dbReference type="SMR" id="A0A1I7RIH4"/>
<evidence type="ECO:0000313" key="9">
    <source>
        <dbReference type="WBParaSite" id="BXY_0050500.1"/>
    </source>
</evidence>
<dbReference type="WBParaSite" id="BXY_0050500.1">
    <property type="protein sequence ID" value="BXY_0050500.1"/>
    <property type="gene ID" value="BXY_0050500"/>
</dbReference>
<dbReference type="Pfam" id="PF10937">
    <property type="entry name" value="Kgd4-YMR31"/>
    <property type="match status" value="1"/>
</dbReference>
<gene>
    <name evidence="5" type="ORF">BXYJ_LOCUS482</name>
</gene>
<organism evidence="7 9">
    <name type="scientific">Bursaphelenchus xylophilus</name>
    <name type="common">Pinewood nematode worm</name>
    <name type="synonym">Aphelenchoides xylophilus</name>
    <dbReference type="NCBI Taxonomy" id="6326"/>
    <lineage>
        <taxon>Eukaryota</taxon>
        <taxon>Metazoa</taxon>
        <taxon>Ecdysozoa</taxon>
        <taxon>Nematoda</taxon>
        <taxon>Chromadorea</taxon>
        <taxon>Rhabditida</taxon>
        <taxon>Tylenchina</taxon>
        <taxon>Tylenchomorpha</taxon>
        <taxon>Aphelenchoidea</taxon>
        <taxon>Aphelenchoididae</taxon>
        <taxon>Bursaphelenchus</taxon>
    </lineage>
</organism>
<comment type="subcellular location">
    <subcellularLocation>
        <location evidence="1">Mitochondrion</location>
    </subcellularLocation>
</comment>
<protein>
    <submittedName>
        <fullName evidence="5">(pine wood nematode) hypothetical protein</fullName>
    </submittedName>
</protein>
<evidence type="ECO:0000256" key="4">
    <source>
        <dbReference type="SAM" id="MobiDB-lite"/>
    </source>
</evidence>
<dbReference type="AlphaFoldDB" id="A0A1I7RIH4"/>
<reference evidence="6" key="2">
    <citation type="submission" date="2020-08" db="EMBL/GenBank/DDBJ databases">
        <authorList>
            <person name="Kikuchi T."/>
        </authorList>
    </citation>
    <scope>NUCLEOTIDE SEQUENCE</scope>
    <source>
        <strain evidence="5">Ka4C1</strain>
    </source>
</reference>
<feature type="region of interest" description="Disordered" evidence="4">
    <location>
        <begin position="85"/>
        <end position="105"/>
    </location>
</feature>
<dbReference type="EMBL" id="CAJFDI010000001">
    <property type="protein sequence ID" value="CAD5208246.1"/>
    <property type="molecule type" value="Genomic_DNA"/>
</dbReference>
<dbReference type="InterPro" id="IPR020373">
    <property type="entry name" value="Kgd4/YMR-31"/>
</dbReference>
<accession>A0A1I7RIH4</accession>
<evidence type="ECO:0000256" key="2">
    <source>
        <dbReference type="ARBA" id="ARBA00023128"/>
    </source>
</evidence>
<evidence type="ECO:0000256" key="1">
    <source>
        <dbReference type="ARBA" id="ARBA00004173"/>
    </source>
</evidence>
<evidence type="ECO:0000313" key="7">
    <source>
        <dbReference type="Proteomes" id="UP000095284"/>
    </source>
</evidence>
<evidence type="ECO:0000313" key="5">
    <source>
        <dbReference type="EMBL" id="CAD5208246.1"/>
    </source>
</evidence>
<evidence type="ECO:0000256" key="3">
    <source>
        <dbReference type="ARBA" id="ARBA00043970"/>
    </source>
</evidence>
<dbReference type="Proteomes" id="UP000095284">
    <property type="component" value="Unplaced"/>
</dbReference>
<reference evidence="9" key="1">
    <citation type="submission" date="2016-11" db="UniProtKB">
        <authorList>
            <consortium name="WormBaseParasite"/>
        </authorList>
    </citation>
    <scope>IDENTIFICATION</scope>
</reference>
<keyword evidence="2" id="KW-0496">Mitochondrion</keyword>
<dbReference type="GO" id="GO:0006103">
    <property type="term" value="P:2-oxoglutarate metabolic process"/>
    <property type="evidence" value="ECO:0007669"/>
    <property type="project" value="InterPro"/>
</dbReference>
<sequence length="142" mass="16046">MQNHSSKFVWTKVVSQSSRRHFSLLSYFRGLFSKEESATPPVEVKSSKVEEVQVREESMNASKALGAIAKLSSAPRVPSIHFLHNSRPQVPKYDPNRKPQARSATGRIIIDELELPLRLRRRPLSPEEIDCINTGGLRPSEI</sequence>
<evidence type="ECO:0000313" key="6">
    <source>
        <dbReference type="EMBL" id="CAG9080756.1"/>
    </source>
</evidence>
<dbReference type="EMBL" id="CAJFCV020000001">
    <property type="protein sequence ID" value="CAG9080756.1"/>
    <property type="molecule type" value="Genomic_DNA"/>
</dbReference>
<dbReference type="Proteomes" id="UP000659654">
    <property type="component" value="Unassembled WGS sequence"/>
</dbReference>
<dbReference type="Proteomes" id="UP000582659">
    <property type="component" value="Unassembled WGS sequence"/>
</dbReference>